<evidence type="ECO:0000313" key="3">
    <source>
        <dbReference type="Proteomes" id="UP000676336"/>
    </source>
</evidence>
<dbReference type="EMBL" id="CAJOBH010048680">
    <property type="protein sequence ID" value="CAF4368207.1"/>
    <property type="molecule type" value="Genomic_DNA"/>
</dbReference>
<dbReference type="Proteomes" id="UP000681967">
    <property type="component" value="Unassembled WGS sequence"/>
</dbReference>
<evidence type="ECO:0000313" key="1">
    <source>
        <dbReference type="EMBL" id="CAF4368207.1"/>
    </source>
</evidence>
<accession>A0A8S2X4F7</accession>
<organism evidence="2 3">
    <name type="scientific">Rotaria magnacalcarata</name>
    <dbReference type="NCBI Taxonomy" id="392030"/>
    <lineage>
        <taxon>Eukaryota</taxon>
        <taxon>Metazoa</taxon>
        <taxon>Spiralia</taxon>
        <taxon>Gnathifera</taxon>
        <taxon>Rotifera</taxon>
        <taxon>Eurotatoria</taxon>
        <taxon>Bdelloidea</taxon>
        <taxon>Philodinida</taxon>
        <taxon>Philodinidae</taxon>
        <taxon>Rotaria</taxon>
    </lineage>
</organism>
<dbReference type="AlphaFoldDB" id="A0A8S2X4F7"/>
<name>A0A8S2X4F7_9BILA</name>
<gene>
    <name evidence="1" type="ORF">BYL167_LOCUS30203</name>
    <name evidence="2" type="ORF">SMN809_LOCUS33905</name>
</gene>
<evidence type="ECO:0000313" key="2">
    <source>
        <dbReference type="EMBL" id="CAF4477934.1"/>
    </source>
</evidence>
<reference evidence="2" key="1">
    <citation type="submission" date="2021-02" db="EMBL/GenBank/DDBJ databases">
        <authorList>
            <person name="Nowell W R."/>
        </authorList>
    </citation>
    <scope>NUCLEOTIDE SEQUENCE</scope>
</reference>
<proteinExistence type="predicted"/>
<dbReference type="Proteomes" id="UP000676336">
    <property type="component" value="Unassembled WGS sequence"/>
</dbReference>
<dbReference type="EMBL" id="CAJOBI010075919">
    <property type="protein sequence ID" value="CAF4477934.1"/>
    <property type="molecule type" value="Genomic_DNA"/>
</dbReference>
<protein>
    <submittedName>
        <fullName evidence="2">Uncharacterized protein</fullName>
    </submittedName>
</protein>
<feature type="non-terminal residue" evidence="2">
    <location>
        <position position="1"/>
    </location>
</feature>
<comment type="caution">
    <text evidence="2">The sequence shown here is derived from an EMBL/GenBank/DDBJ whole genome shotgun (WGS) entry which is preliminary data.</text>
</comment>
<sequence>FKIGGCLISDTPSNLPLFGAARTLSNKQLPPATDLRQFMTPVENQQNTNSWLVCFNLLISNPRILTWIDHAP</sequence>